<organism evidence="2 3">
    <name type="scientific">Geotoga petraea</name>
    <dbReference type="NCBI Taxonomy" id="28234"/>
    <lineage>
        <taxon>Bacteria</taxon>
        <taxon>Thermotogati</taxon>
        <taxon>Thermotogota</taxon>
        <taxon>Thermotogae</taxon>
        <taxon>Petrotogales</taxon>
        <taxon>Petrotogaceae</taxon>
        <taxon>Geotoga</taxon>
    </lineage>
</organism>
<evidence type="ECO:0000256" key="1">
    <source>
        <dbReference type="SAM" id="SignalP"/>
    </source>
</evidence>
<evidence type="ECO:0000313" key="2">
    <source>
        <dbReference type="EMBL" id="SDC20869.1"/>
    </source>
</evidence>
<protein>
    <recommendedName>
        <fullName evidence="4">Lipocalin-like domain-containing protein</fullName>
    </recommendedName>
</protein>
<sequence length="181" mass="20761">MKKTIFSGLLVITLLVFASCVPYEGQVNATQLQETLEGTYTLNFTVETSNNVKATNADPKTAIDEIPFKFYLEPNYDNRYKMIAKLYDWPNDYDSSGDGNFVYFDDEPEFTINYDENTVSFIFNVNYQNLNAETYSGLFRLKGDIINELSNLTLEGTPTETIKITYNGFDNYVNKWIATKD</sequence>
<keyword evidence="3" id="KW-1185">Reference proteome</keyword>
<accession>A0A1G6JQ65</accession>
<dbReference type="PROSITE" id="PS51257">
    <property type="entry name" value="PROKAR_LIPOPROTEIN"/>
    <property type="match status" value="1"/>
</dbReference>
<evidence type="ECO:0000313" key="3">
    <source>
        <dbReference type="Proteomes" id="UP000199322"/>
    </source>
</evidence>
<dbReference type="RefSeq" id="WP_091402676.1">
    <property type="nucleotide sequence ID" value="NZ_FMYV01000002.1"/>
</dbReference>
<dbReference type="AlphaFoldDB" id="A0A1G6JQ65"/>
<keyword evidence="1" id="KW-0732">Signal</keyword>
<dbReference type="EMBL" id="FMYV01000002">
    <property type="protein sequence ID" value="SDC20869.1"/>
    <property type="molecule type" value="Genomic_DNA"/>
</dbReference>
<dbReference type="Proteomes" id="UP000199322">
    <property type="component" value="Unassembled WGS sequence"/>
</dbReference>
<evidence type="ECO:0008006" key="4">
    <source>
        <dbReference type="Google" id="ProtNLM"/>
    </source>
</evidence>
<feature type="signal peptide" evidence="1">
    <location>
        <begin position="1"/>
        <end position="18"/>
    </location>
</feature>
<dbReference type="STRING" id="28234.SAMN04488588_0599"/>
<proteinExistence type="predicted"/>
<reference evidence="2 3" key="1">
    <citation type="submission" date="2016-10" db="EMBL/GenBank/DDBJ databases">
        <authorList>
            <person name="de Groot N.N."/>
        </authorList>
    </citation>
    <scope>NUCLEOTIDE SEQUENCE [LARGE SCALE GENOMIC DNA]</scope>
    <source>
        <strain evidence="2 3">WG14</strain>
    </source>
</reference>
<gene>
    <name evidence="2" type="ORF">SAMN04488588_0599</name>
</gene>
<feature type="chain" id="PRO_5011562735" description="Lipocalin-like domain-containing protein" evidence="1">
    <location>
        <begin position="19"/>
        <end position="181"/>
    </location>
</feature>
<name>A0A1G6JQ65_9BACT</name>